<dbReference type="PANTHER" id="PTHR10857:SF111">
    <property type="entry name" value="VWFA DOMAIN-CONTAINING PROTEIN"/>
    <property type="match status" value="1"/>
</dbReference>
<sequence length="295" mass="33137">MASFGLELSLRVRNVAPNEAATGIRAVIYRLQESDNNYVEIAQTETAFEQTNVTFQHRCPLTYRFDKLERLKISVYCVKDGSGIFSHRIGEVYTDVATIISKGTSISLPLSPTAAIDLYITIPGFYTHYVKLKFCGNHLQVHDQLPIAAYMIFVLKTDNHTILLYKSELMNFEGKRVHDKMSVDLESMELVQGESFFNAIKEGTSLHLTTAIDLSASNGNPNQPGSLHYIHPHTQSPYYNVMLRLTPLFLSYMANSRIGALGFGARVQPRFELSQCFALVSTFISISCTFLLCIK</sequence>
<dbReference type="Pfam" id="PF07002">
    <property type="entry name" value="Copine"/>
    <property type="match status" value="1"/>
</dbReference>
<dbReference type="GO" id="GO:0071277">
    <property type="term" value="P:cellular response to calcium ion"/>
    <property type="evidence" value="ECO:0007669"/>
    <property type="project" value="TreeGrafter"/>
</dbReference>
<protein>
    <recommendedName>
        <fullName evidence="1">Copine C-terminal domain-containing protein</fullName>
    </recommendedName>
</protein>
<name>A0A0B1TAJ0_OESDE</name>
<organism evidence="2 3">
    <name type="scientific">Oesophagostomum dentatum</name>
    <name type="common">Nodular worm</name>
    <dbReference type="NCBI Taxonomy" id="61180"/>
    <lineage>
        <taxon>Eukaryota</taxon>
        <taxon>Metazoa</taxon>
        <taxon>Ecdysozoa</taxon>
        <taxon>Nematoda</taxon>
        <taxon>Chromadorea</taxon>
        <taxon>Rhabditida</taxon>
        <taxon>Rhabditina</taxon>
        <taxon>Rhabditomorpha</taxon>
        <taxon>Strongyloidea</taxon>
        <taxon>Strongylidae</taxon>
        <taxon>Oesophagostomum</taxon>
    </lineage>
</organism>
<dbReference type="GO" id="GO:0005544">
    <property type="term" value="F:calcium-dependent phospholipid binding"/>
    <property type="evidence" value="ECO:0007669"/>
    <property type="project" value="InterPro"/>
</dbReference>
<reference evidence="2 3" key="1">
    <citation type="submission" date="2014-03" db="EMBL/GenBank/DDBJ databases">
        <title>Draft genome of the hookworm Oesophagostomum dentatum.</title>
        <authorList>
            <person name="Mitreva M."/>
        </authorList>
    </citation>
    <scope>NUCLEOTIDE SEQUENCE [LARGE SCALE GENOMIC DNA]</scope>
    <source>
        <strain evidence="2 3">OD-Hann</strain>
    </source>
</reference>
<dbReference type="Proteomes" id="UP000053660">
    <property type="component" value="Unassembled WGS sequence"/>
</dbReference>
<dbReference type="PANTHER" id="PTHR10857">
    <property type="entry name" value="COPINE"/>
    <property type="match status" value="1"/>
</dbReference>
<evidence type="ECO:0000313" key="2">
    <source>
        <dbReference type="EMBL" id="KHJ92395.1"/>
    </source>
</evidence>
<feature type="domain" description="Copine C-terminal" evidence="1">
    <location>
        <begin position="226"/>
        <end position="280"/>
    </location>
</feature>
<evidence type="ECO:0000313" key="3">
    <source>
        <dbReference type="Proteomes" id="UP000053660"/>
    </source>
</evidence>
<accession>A0A0B1TAJ0</accession>
<dbReference type="EMBL" id="KN551380">
    <property type="protein sequence ID" value="KHJ92395.1"/>
    <property type="molecule type" value="Genomic_DNA"/>
</dbReference>
<dbReference type="InterPro" id="IPR010734">
    <property type="entry name" value="Copine_C"/>
</dbReference>
<dbReference type="InterPro" id="IPR045052">
    <property type="entry name" value="Copine"/>
</dbReference>
<dbReference type="AlphaFoldDB" id="A0A0B1TAJ0"/>
<evidence type="ECO:0000259" key="1">
    <source>
        <dbReference type="Pfam" id="PF07002"/>
    </source>
</evidence>
<keyword evidence="3" id="KW-1185">Reference proteome</keyword>
<proteinExistence type="predicted"/>
<dbReference type="OrthoDB" id="5855668at2759"/>
<gene>
    <name evidence="2" type="ORF">OESDEN_07717</name>
</gene>
<dbReference type="GO" id="GO:0005886">
    <property type="term" value="C:plasma membrane"/>
    <property type="evidence" value="ECO:0007669"/>
    <property type="project" value="TreeGrafter"/>
</dbReference>